<sequence length="138" mass="13696">MKFSAAALVLAAGAMASKNVTYVTEVVSSYTTYCPGPTVITHADKTYTITKATTLTITDCPCTVTKPVITSSVVKCDSCSVPTKNATIPVVTPSISKTATGGLTPTKPISVPTAGAGKAAALSGAGLAGVLGLAAFVL</sequence>
<dbReference type="Proteomes" id="UP000805649">
    <property type="component" value="Unassembled WGS sequence"/>
</dbReference>
<evidence type="ECO:0000313" key="2">
    <source>
        <dbReference type="Proteomes" id="UP000805649"/>
    </source>
</evidence>
<name>A0ACC3ZEE1_COLTU</name>
<protein>
    <submittedName>
        <fullName evidence="1">Mmc protein</fullName>
    </submittedName>
</protein>
<accession>A0ACC3ZEE1</accession>
<comment type="caution">
    <text evidence="1">The sequence shown here is derived from an EMBL/GenBank/DDBJ whole genome shotgun (WGS) entry which is preliminary data.</text>
</comment>
<proteinExistence type="predicted"/>
<organism evidence="1 2">
    <name type="scientific">Colletotrichum truncatum</name>
    <name type="common">Anthracnose fungus</name>
    <name type="synonym">Colletotrichum capsici</name>
    <dbReference type="NCBI Taxonomy" id="5467"/>
    <lineage>
        <taxon>Eukaryota</taxon>
        <taxon>Fungi</taxon>
        <taxon>Dikarya</taxon>
        <taxon>Ascomycota</taxon>
        <taxon>Pezizomycotina</taxon>
        <taxon>Sordariomycetes</taxon>
        <taxon>Hypocreomycetidae</taxon>
        <taxon>Glomerellales</taxon>
        <taxon>Glomerellaceae</taxon>
        <taxon>Colletotrichum</taxon>
        <taxon>Colletotrichum truncatum species complex</taxon>
    </lineage>
</organism>
<reference evidence="1 2" key="1">
    <citation type="journal article" date="2020" name="Phytopathology">
        <title>Genome Sequence Resources of Colletotrichum truncatum, C. plurivorum, C. musicola, and C. sojae: Four Species Pathogenic to Soybean (Glycine max).</title>
        <authorList>
            <person name="Rogerio F."/>
            <person name="Boufleur T.R."/>
            <person name="Ciampi-Guillardi M."/>
            <person name="Sukno S.A."/>
            <person name="Thon M.R."/>
            <person name="Massola Junior N.S."/>
            <person name="Baroncelli R."/>
        </authorList>
    </citation>
    <scope>NUCLEOTIDE SEQUENCE [LARGE SCALE GENOMIC DNA]</scope>
    <source>
        <strain evidence="1 2">CMES1059</strain>
    </source>
</reference>
<dbReference type="EMBL" id="VUJX02000001">
    <property type="protein sequence ID" value="KAL0942490.1"/>
    <property type="molecule type" value="Genomic_DNA"/>
</dbReference>
<evidence type="ECO:0000313" key="1">
    <source>
        <dbReference type="EMBL" id="KAL0942490.1"/>
    </source>
</evidence>
<keyword evidence="2" id="KW-1185">Reference proteome</keyword>
<gene>
    <name evidence="1" type="ORF">CTRU02_200376</name>
</gene>